<evidence type="ECO:0000313" key="2">
    <source>
        <dbReference type="EMBL" id="CUH46224.1"/>
    </source>
</evidence>
<evidence type="ECO:0000256" key="1">
    <source>
        <dbReference type="SAM" id="SignalP"/>
    </source>
</evidence>
<dbReference type="AlphaFoldDB" id="A0A0P1EBF6"/>
<keyword evidence="1" id="KW-0732">Signal</keyword>
<evidence type="ECO:0008006" key="4">
    <source>
        <dbReference type="Google" id="ProtNLM"/>
    </source>
</evidence>
<evidence type="ECO:0000313" key="3">
    <source>
        <dbReference type="Proteomes" id="UP000050783"/>
    </source>
</evidence>
<dbReference type="EMBL" id="CYPU01000008">
    <property type="protein sequence ID" value="CUH46224.1"/>
    <property type="molecule type" value="Genomic_DNA"/>
</dbReference>
<feature type="signal peptide" evidence="1">
    <location>
        <begin position="1"/>
        <end position="23"/>
    </location>
</feature>
<dbReference type="OrthoDB" id="7708026at2"/>
<dbReference type="RefSeq" id="WP_058276071.1">
    <property type="nucleotide sequence ID" value="NZ_CYPU01000008.1"/>
</dbReference>
<feature type="chain" id="PRO_5006061392" description="GYD domain protein" evidence="1">
    <location>
        <begin position="24"/>
        <end position="133"/>
    </location>
</feature>
<gene>
    <name evidence="2" type="ORF">RUA4292_00389</name>
</gene>
<reference evidence="2 3" key="1">
    <citation type="submission" date="2015-09" db="EMBL/GenBank/DDBJ databases">
        <authorList>
            <consortium name="Swine Surveillance"/>
        </authorList>
    </citation>
    <scope>NUCLEOTIDE SEQUENCE [LARGE SCALE GENOMIC DNA]</scope>
    <source>
        <strain evidence="2 3">CECT 4292</strain>
    </source>
</reference>
<name>A0A0P1EBF6_9RHOB</name>
<accession>A0A0P1EBF6</accession>
<dbReference type="GeneID" id="55491709"/>
<dbReference type="Proteomes" id="UP000050783">
    <property type="component" value="Unassembled WGS sequence"/>
</dbReference>
<protein>
    <recommendedName>
        <fullName evidence="4">GYD domain protein</fullName>
    </recommendedName>
</protein>
<organism evidence="2 3">
    <name type="scientific">Ruegeria atlantica</name>
    <dbReference type="NCBI Taxonomy" id="81569"/>
    <lineage>
        <taxon>Bacteria</taxon>
        <taxon>Pseudomonadati</taxon>
        <taxon>Pseudomonadota</taxon>
        <taxon>Alphaproteobacteria</taxon>
        <taxon>Rhodobacterales</taxon>
        <taxon>Roseobacteraceae</taxon>
        <taxon>Ruegeria</taxon>
    </lineage>
</organism>
<sequence>MRTFLLAAVLAATVSIVPAQGNAADRTFLFIGTPNGTAWEMLIASPADREASVRGGIEKLGGELLSYHWGLGDGKNYITVSLPDDPTFIQAFYLSRMGDGLLNDYNMIEMISSSDMALALERVEEVKAADDLK</sequence>
<proteinExistence type="predicted"/>